<evidence type="ECO:0000313" key="3">
    <source>
        <dbReference type="Proteomes" id="UP000030745"/>
    </source>
</evidence>
<keyword evidence="3" id="KW-1185">Reference proteome</keyword>
<dbReference type="EMBL" id="KK583428">
    <property type="protein sequence ID" value="KDO18494.1"/>
    <property type="molecule type" value="Genomic_DNA"/>
</dbReference>
<organism evidence="2 3">
    <name type="scientific">Saprolegnia parasitica (strain CBS 223.65)</name>
    <dbReference type="NCBI Taxonomy" id="695850"/>
    <lineage>
        <taxon>Eukaryota</taxon>
        <taxon>Sar</taxon>
        <taxon>Stramenopiles</taxon>
        <taxon>Oomycota</taxon>
        <taxon>Saprolegniomycetes</taxon>
        <taxon>Saprolegniales</taxon>
        <taxon>Saprolegniaceae</taxon>
        <taxon>Saprolegnia</taxon>
    </lineage>
</organism>
<dbReference type="Pfam" id="PF01764">
    <property type="entry name" value="Lipase_3"/>
    <property type="match status" value="1"/>
</dbReference>
<dbReference type="KEGG" id="spar:SPRG_16149"/>
<dbReference type="InterPro" id="IPR029058">
    <property type="entry name" value="AB_hydrolase_fold"/>
</dbReference>
<dbReference type="GO" id="GO:0006629">
    <property type="term" value="P:lipid metabolic process"/>
    <property type="evidence" value="ECO:0007669"/>
    <property type="project" value="InterPro"/>
</dbReference>
<sequence>MHYWFGITIMQTANVFIPFLSQLPQDFVVNLLSLRFLNKIIPTPVYQKLLDKVEALKKTKSNIVVTGHSLGGAMAAVVGAKMHLPAVSFSGPGLLYSRGRFDIDDERSIRDYVLTVKPRGDFVPRVDRLGGLVQDIDCRRNNPKACHGTDTHACEFYLTCGDKRGRDWSRVCEEYRNLAKKIDSITTQSNN</sequence>
<feature type="domain" description="Fungal lipase-type" evidence="1">
    <location>
        <begin position="38"/>
        <end position="82"/>
    </location>
</feature>
<reference evidence="2 3" key="1">
    <citation type="journal article" date="2013" name="PLoS Genet.">
        <title>Distinctive expansion of potential virulence genes in the genome of the oomycete fish pathogen Saprolegnia parasitica.</title>
        <authorList>
            <person name="Jiang R.H."/>
            <person name="de Bruijn I."/>
            <person name="Haas B.J."/>
            <person name="Belmonte R."/>
            <person name="Lobach L."/>
            <person name="Christie J."/>
            <person name="van den Ackerveken G."/>
            <person name="Bottin A."/>
            <person name="Bulone V."/>
            <person name="Diaz-Moreno S.M."/>
            <person name="Dumas B."/>
            <person name="Fan L."/>
            <person name="Gaulin E."/>
            <person name="Govers F."/>
            <person name="Grenville-Briggs L.J."/>
            <person name="Horner N.R."/>
            <person name="Levin J.Z."/>
            <person name="Mammella M."/>
            <person name="Meijer H.J."/>
            <person name="Morris P."/>
            <person name="Nusbaum C."/>
            <person name="Oome S."/>
            <person name="Phillips A.J."/>
            <person name="van Rooyen D."/>
            <person name="Rzeszutek E."/>
            <person name="Saraiva M."/>
            <person name="Secombes C.J."/>
            <person name="Seidl M.F."/>
            <person name="Snel B."/>
            <person name="Stassen J.H."/>
            <person name="Sykes S."/>
            <person name="Tripathy S."/>
            <person name="van den Berg H."/>
            <person name="Vega-Arreguin J.C."/>
            <person name="Wawra S."/>
            <person name="Young S.K."/>
            <person name="Zeng Q."/>
            <person name="Dieguez-Uribeondo J."/>
            <person name="Russ C."/>
            <person name="Tyler B.M."/>
            <person name="van West P."/>
        </authorList>
    </citation>
    <scope>NUCLEOTIDE SEQUENCE [LARGE SCALE GENOMIC DNA]</scope>
    <source>
        <strain evidence="2 3">CBS 223.65</strain>
    </source>
</reference>
<dbReference type="RefSeq" id="XP_012210801.1">
    <property type="nucleotide sequence ID" value="XM_012355411.1"/>
</dbReference>
<dbReference type="InterPro" id="IPR002921">
    <property type="entry name" value="Fungal_lipase-type"/>
</dbReference>
<name>A0A067BJ83_SAPPC</name>
<evidence type="ECO:0000313" key="2">
    <source>
        <dbReference type="EMBL" id="KDO18494.1"/>
    </source>
</evidence>
<dbReference type="Proteomes" id="UP000030745">
    <property type="component" value="Unassembled WGS sequence"/>
</dbReference>
<gene>
    <name evidence="2" type="ORF">SPRG_16149</name>
</gene>
<proteinExistence type="predicted"/>
<dbReference type="Gene3D" id="3.40.50.1820">
    <property type="entry name" value="alpha/beta hydrolase"/>
    <property type="match status" value="1"/>
</dbReference>
<protein>
    <recommendedName>
        <fullName evidence="1">Fungal lipase-type domain-containing protein</fullName>
    </recommendedName>
</protein>
<dbReference type="AlphaFoldDB" id="A0A067BJ83"/>
<dbReference type="VEuPathDB" id="FungiDB:SPRG_16149"/>
<dbReference type="SUPFAM" id="SSF53474">
    <property type="entry name" value="alpha/beta-Hydrolases"/>
    <property type="match status" value="1"/>
</dbReference>
<dbReference type="OrthoDB" id="58570at2759"/>
<dbReference type="CDD" id="cd00741">
    <property type="entry name" value="Lipase"/>
    <property type="match status" value="1"/>
</dbReference>
<dbReference type="GeneID" id="24137798"/>
<accession>A0A067BJ83</accession>
<evidence type="ECO:0000259" key="1">
    <source>
        <dbReference type="Pfam" id="PF01764"/>
    </source>
</evidence>